<name>A0A4Y2QQD2_ARAVE</name>
<dbReference type="Proteomes" id="UP000499080">
    <property type="component" value="Unassembled WGS sequence"/>
</dbReference>
<evidence type="ECO:0000313" key="1">
    <source>
        <dbReference type="EMBL" id="GBN65466.1"/>
    </source>
</evidence>
<evidence type="ECO:0000313" key="2">
    <source>
        <dbReference type="Proteomes" id="UP000499080"/>
    </source>
</evidence>
<comment type="caution">
    <text evidence="1">The sequence shown here is derived from an EMBL/GenBank/DDBJ whole genome shotgun (WGS) entry which is preliminary data.</text>
</comment>
<reference evidence="1 2" key="1">
    <citation type="journal article" date="2019" name="Sci. Rep.">
        <title>Orb-weaving spider Araneus ventricosus genome elucidates the spidroin gene catalogue.</title>
        <authorList>
            <person name="Kono N."/>
            <person name="Nakamura H."/>
            <person name="Ohtoshi R."/>
            <person name="Moran D.A.P."/>
            <person name="Shinohara A."/>
            <person name="Yoshida Y."/>
            <person name="Fujiwara M."/>
            <person name="Mori M."/>
            <person name="Tomita M."/>
            <person name="Arakawa K."/>
        </authorList>
    </citation>
    <scope>NUCLEOTIDE SEQUENCE [LARGE SCALE GENOMIC DNA]</scope>
</reference>
<dbReference type="AlphaFoldDB" id="A0A4Y2QQD2"/>
<organism evidence="1 2">
    <name type="scientific">Araneus ventricosus</name>
    <name type="common">Orbweaver spider</name>
    <name type="synonym">Epeira ventricosa</name>
    <dbReference type="NCBI Taxonomy" id="182803"/>
    <lineage>
        <taxon>Eukaryota</taxon>
        <taxon>Metazoa</taxon>
        <taxon>Ecdysozoa</taxon>
        <taxon>Arthropoda</taxon>
        <taxon>Chelicerata</taxon>
        <taxon>Arachnida</taxon>
        <taxon>Araneae</taxon>
        <taxon>Araneomorphae</taxon>
        <taxon>Entelegynae</taxon>
        <taxon>Araneoidea</taxon>
        <taxon>Araneidae</taxon>
        <taxon>Araneus</taxon>
    </lineage>
</organism>
<dbReference type="EMBL" id="BGPR01222491">
    <property type="protein sequence ID" value="GBN65466.1"/>
    <property type="molecule type" value="Genomic_DNA"/>
</dbReference>
<keyword evidence="2" id="KW-1185">Reference proteome</keyword>
<gene>
    <name evidence="1" type="ORF">AVEN_99509_1</name>
</gene>
<proteinExistence type="predicted"/>
<sequence length="136" mass="15544">MSSGDGGIVYSVKLSIHGRTVPRHLERVAPNLSSCQPIHLDGLFMEVPYKRHYGSLQSVCQVCYSSRFQNGLPRPAFPRDLHSPPPYCGFRFCERGSHPLTDRISVLRTSALNEKRDWMKIQAFHPTVPILIIFWH</sequence>
<accession>A0A4Y2QQD2</accession>
<protein>
    <submittedName>
        <fullName evidence="1">Uncharacterized protein</fullName>
    </submittedName>
</protein>